<dbReference type="SMART" id="SM00093">
    <property type="entry name" value="SERPIN"/>
    <property type="match status" value="1"/>
</dbReference>
<comment type="similarity">
    <text evidence="3">Belongs to the serpin family.</text>
</comment>
<dbReference type="InterPro" id="IPR023796">
    <property type="entry name" value="Serpin_dom"/>
</dbReference>
<dbReference type="Gene3D" id="2.30.39.10">
    <property type="entry name" value="Alpha-1-antitrypsin, domain 1"/>
    <property type="match status" value="1"/>
</dbReference>
<dbReference type="PANTHER" id="PTHR11461">
    <property type="entry name" value="SERINE PROTEASE INHIBITOR, SERPIN"/>
    <property type="match status" value="1"/>
</dbReference>
<keyword evidence="4" id="KW-0732">Signal</keyword>
<dbReference type="Pfam" id="PF00079">
    <property type="entry name" value="Serpin"/>
    <property type="match status" value="2"/>
</dbReference>
<evidence type="ECO:0000256" key="2">
    <source>
        <dbReference type="ARBA" id="ARBA00022900"/>
    </source>
</evidence>
<sequence>MKLIYLINVILISIIHAEIALDSASNALNQFGLKLLAETNGKLSENINLAISPYTVWTAMSIVNEGAMRNTAAQLENVLYIPPNNGTDRQAFRKLQQRMVQQITKNEEWVTLEILNAMFTRREAILNQNFIDLTQDIYNVRVEPLDFKKPAIAADRINKVVSDATHGKIPEIIDAAKVEDAYMFITSVLFFKGLWDKKFDKADTKLEPFYNERREEIATVPMMHTSGAFPFGQILNGKAIAVELPYIENKISMVAILPKNDVPLATVLNALAETSIPQLVESLNKTKLAFSTTDIMVELPRFKISSSLNLNIVLSALGATDVFHSGRSNLTGISSVSPLFISRLYHQTEIDVDEDGTGNNVSMILVRPRQDKKSLTMILNDLAEIPFNKIYNEIHKYDNMTALLGDDTIKLFLPRFEISSTFNLNEVLDAMGIKDVFNERDADLDNIAQNVELYVS</sequence>
<name>A0AAW1JVD4_POPJA</name>
<gene>
    <name evidence="6" type="ORF">QE152_g26891</name>
</gene>
<evidence type="ECO:0000313" key="6">
    <source>
        <dbReference type="EMBL" id="KAK9708948.1"/>
    </source>
</evidence>
<evidence type="ECO:0000256" key="1">
    <source>
        <dbReference type="ARBA" id="ARBA00022690"/>
    </source>
</evidence>
<dbReference type="GO" id="GO:0005615">
    <property type="term" value="C:extracellular space"/>
    <property type="evidence" value="ECO:0007669"/>
    <property type="project" value="InterPro"/>
</dbReference>
<dbReference type="PANTHER" id="PTHR11461:SF367">
    <property type="entry name" value="GH21475P-RELATED"/>
    <property type="match status" value="1"/>
</dbReference>
<dbReference type="AlphaFoldDB" id="A0AAW1JVD4"/>
<dbReference type="GO" id="GO:0004867">
    <property type="term" value="F:serine-type endopeptidase inhibitor activity"/>
    <property type="evidence" value="ECO:0007669"/>
    <property type="project" value="UniProtKB-KW"/>
</dbReference>
<keyword evidence="2 6" id="KW-0722">Serine protease inhibitor</keyword>
<dbReference type="SUPFAM" id="SSF56574">
    <property type="entry name" value="Serpins"/>
    <property type="match status" value="2"/>
</dbReference>
<dbReference type="InterPro" id="IPR042185">
    <property type="entry name" value="Serpin_sf_2"/>
</dbReference>
<dbReference type="InterPro" id="IPR000215">
    <property type="entry name" value="Serpin_fam"/>
</dbReference>
<evidence type="ECO:0000256" key="4">
    <source>
        <dbReference type="SAM" id="SignalP"/>
    </source>
</evidence>
<keyword evidence="7" id="KW-1185">Reference proteome</keyword>
<evidence type="ECO:0000313" key="7">
    <source>
        <dbReference type="Proteomes" id="UP001458880"/>
    </source>
</evidence>
<evidence type="ECO:0000259" key="5">
    <source>
        <dbReference type="SMART" id="SM00093"/>
    </source>
</evidence>
<keyword evidence="1 6" id="KW-0646">Protease inhibitor</keyword>
<evidence type="ECO:0000256" key="3">
    <source>
        <dbReference type="RuleBase" id="RU000411"/>
    </source>
</evidence>
<proteinExistence type="inferred from homology"/>
<dbReference type="Gene3D" id="3.30.497.10">
    <property type="entry name" value="Antithrombin, subunit I, domain 2"/>
    <property type="match status" value="2"/>
</dbReference>
<dbReference type="InterPro" id="IPR036186">
    <property type="entry name" value="Serpin_sf"/>
</dbReference>
<dbReference type="EMBL" id="JASPKY010000319">
    <property type="protein sequence ID" value="KAK9708948.1"/>
    <property type="molecule type" value="Genomic_DNA"/>
</dbReference>
<reference evidence="6 7" key="1">
    <citation type="journal article" date="2024" name="BMC Genomics">
        <title>De novo assembly and annotation of Popillia japonica's genome with initial clues to its potential as an invasive pest.</title>
        <authorList>
            <person name="Cucini C."/>
            <person name="Boschi S."/>
            <person name="Funari R."/>
            <person name="Cardaioli E."/>
            <person name="Iannotti N."/>
            <person name="Marturano G."/>
            <person name="Paoli F."/>
            <person name="Bruttini M."/>
            <person name="Carapelli A."/>
            <person name="Frati F."/>
            <person name="Nardi F."/>
        </authorList>
    </citation>
    <scope>NUCLEOTIDE SEQUENCE [LARGE SCALE GENOMIC DNA]</scope>
    <source>
        <strain evidence="6">DMR45628</strain>
    </source>
</reference>
<comment type="caution">
    <text evidence="6">The sequence shown here is derived from an EMBL/GenBank/DDBJ whole genome shotgun (WGS) entry which is preliminary data.</text>
</comment>
<dbReference type="InterPro" id="IPR042178">
    <property type="entry name" value="Serpin_sf_1"/>
</dbReference>
<feature type="signal peptide" evidence="4">
    <location>
        <begin position="1"/>
        <end position="17"/>
    </location>
</feature>
<organism evidence="6 7">
    <name type="scientific">Popillia japonica</name>
    <name type="common">Japanese beetle</name>
    <dbReference type="NCBI Taxonomy" id="7064"/>
    <lineage>
        <taxon>Eukaryota</taxon>
        <taxon>Metazoa</taxon>
        <taxon>Ecdysozoa</taxon>
        <taxon>Arthropoda</taxon>
        <taxon>Hexapoda</taxon>
        <taxon>Insecta</taxon>
        <taxon>Pterygota</taxon>
        <taxon>Neoptera</taxon>
        <taxon>Endopterygota</taxon>
        <taxon>Coleoptera</taxon>
        <taxon>Polyphaga</taxon>
        <taxon>Scarabaeiformia</taxon>
        <taxon>Scarabaeidae</taxon>
        <taxon>Rutelinae</taxon>
        <taxon>Popillia</taxon>
    </lineage>
</organism>
<feature type="chain" id="PRO_5043553445" evidence="4">
    <location>
        <begin position="18"/>
        <end position="456"/>
    </location>
</feature>
<protein>
    <submittedName>
        <fullName evidence="6">Serpin (Serine protease inhibitor)</fullName>
    </submittedName>
</protein>
<dbReference type="Proteomes" id="UP001458880">
    <property type="component" value="Unassembled WGS sequence"/>
</dbReference>
<accession>A0AAW1JVD4</accession>
<feature type="domain" description="Serpin" evidence="5">
    <location>
        <begin position="33"/>
        <end position="393"/>
    </location>
</feature>